<organism evidence="9 10">
    <name type="scientific">Gekko japonicus</name>
    <name type="common">Schlegel's Japanese gecko</name>
    <dbReference type="NCBI Taxonomy" id="146911"/>
    <lineage>
        <taxon>Eukaryota</taxon>
        <taxon>Metazoa</taxon>
        <taxon>Chordata</taxon>
        <taxon>Craniata</taxon>
        <taxon>Vertebrata</taxon>
        <taxon>Euteleostomi</taxon>
        <taxon>Lepidosauria</taxon>
        <taxon>Squamata</taxon>
        <taxon>Bifurcata</taxon>
        <taxon>Gekkota</taxon>
        <taxon>Gekkonidae</taxon>
        <taxon>Gekkoninae</taxon>
        <taxon>Gekko</taxon>
    </lineage>
</organism>
<comment type="subcellular location">
    <subcellularLocation>
        <location evidence="1">Secreted</location>
    </subcellularLocation>
</comment>
<feature type="chain" id="PRO_5045821947" evidence="6">
    <location>
        <begin position="42"/>
        <end position="260"/>
    </location>
</feature>
<feature type="domain" description="UPAR/Ly6" evidence="7">
    <location>
        <begin position="44"/>
        <end position="123"/>
    </location>
</feature>
<dbReference type="CDD" id="cd23572">
    <property type="entry name" value="TFP_LU_ECD_PINLYP_rpt2"/>
    <property type="match status" value="1"/>
</dbReference>
<feature type="non-terminal residue" evidence="10">
    <location>
        <position position="260"/>
    </location>
</feature>
<dbReference type="SUPFAM" id="SSF57302">
    <property type="entry name" value="Snake toxin-like"/>
    <property type="match status" value="2"/>
</dbReference>
<dbReference type="InterPro" id="IPR045860">
    <property type="entry name" value="Snake_toxin-like_sf"/>
</dbReference>
<feature type="domain" description="Phospholipase A2 inhibitor N-terminal" evidence="8">
    <location>
        <begin position="138"/>
        <end position="215"/>
    </location>
</feature>
<reference evidence="10" key="1">
    <citation type="submission" date="2025-08" db="UniProtKB">
        <authorList>
            <consortium name="RefSeq"/>
        </authorList>
    </citation>
    <scope>IDENTIFICATION</scope>
</reference>
<comment type="similarity">
    <text evidence="2">Belongs to the CNF-like-inhibitor family.</text>
</comment>
<dbReference type="Proteomes" id="UP000694871">
    <property type="component" value="Unplaced"/>
</dbReference>
<proteinExistence type="inferred from homology"/>
<feature type="signal peptide" evidence="6">
    <location>
        <begin position="1"/>
        <end position="41"/>
    </location>
</feature>
<dbReference type="PANTHER" id="PTHR20914">
    <property type="entry name" value="LY6/PLAUR DOMAIN-CONTAINING PROTEIN 8"/>
    <property type="match status" value="1"/>
</dbReference>
<gene>
    <name evidence="10" type="primary">LOC107112048</name>
</gene>
<dbReference type="GeneID" id="107112048"/>
<evidence type="ECO:0000259" key="8">
    <source>
        <dbReference type="Pfam" id="PF02988"/>
    </source>
</evidence>
<evidence type="ECO:0000313" key="10">
    <source>
        <dbReference type="RefSeq" id="XP_015268598.1"/>
    </source>
</evidence>
<dbReference type="InterPro" id="IPR004126">
    <property type="entry name" value="PLipase_A2_inh_N"/>
</dbReference>
<evidence type="ECO:0000256" key="3">
    <source>
        <dbReference type="ARBA" id="ARBA00022525"/>
    </source>
</evidence>
<dbReference type="Pfam" id="PF00021">
    <property type="entry name" value="UPAR_LY6"/>
    <property type="match status" value="1"/>
</dbReference>
<evidence type="ECO:0000256" key="4">
    <source>
        <dbReference type="ARBA" id="ARBA00023005"/>
    </source>
</evidence>
<evidence type="ECO:0000259" key="7">
    <source>
        <dbReference type="Pfam" id="PF00021"/>
    </source>
</evidence>
<dbReference type="RefSeq" id="XP_015268598.1">
    <property type="nucleotide sequence ID" value="XM_015413112.1"/>
</dbReference>
<evidence type="ECO:0000256" key="6">
    <source>
        <dbReference type="SAM" id="SignalP"/>
    </source>
</evidence>
<keyword evidence="5" id="KW-1015">Disulfide bond</keyword>
<dbReference type="GO" id="GO:0019834">
    <property type="term" value="F:phospholipase A2 inhibitor activity"/>
    <property type="evidence" value="ECO:0007669"/>
    <property type="project" value="UniProtKB-KW"/>
</dbReference>
<sequence>MKRSFSVPAWVCCRNQDPFPPRIMNLLTLSLVAILVATAHSLVCKCTAGPGCSLLGTCSAPDSGVCLTMAQKNNLGLPWSSRVYRACEQNAQVCDENVMTLTVGKGLYWTSRTECCTTDNCNAASISVPPVSLTPNGRECPACFAVGSDCAGPETQKCTGDQDHCITISGTMDEGAVSVPFIAKGCSTATTCLLPVEKALGSTGVTLKFKSITCDPAPSGQSGHQYFSTAGCIGVYKRPDSSGLYLHPVHREPDIPRGRT</sequence>
<evidence type="ECO:0000256" key="5">
    <source>
        <dbReference type="ARBA" id="ARBA00023157"/>
    </source>
</evidence>
<keyword evidence="9" id="KW-1185">Reference proteome</keyword>
<evidence type="ECO:0000313" key="9">
    <source>
        <dbReference type="Proteomes" id="UP000694871"/>
    </source>
</evidence>
<dbReference type="Pfam" id="PF02988">
    <property type="entry name" value="PLA2_inh"/>
    <property type="match status" value="1"/>
</dbReference>
<keyword evidence="4 10" id="KW-0593">Phospholipase A2 inhibitor</keyword>
<keyword evidence="3" id="KW-0964">Secreted</keyword>
<protein>
    <submittedName>
        <fullName evidence="10">Phospholipase A2 inhibitor and Ly6/PLAUR domain-containing protein-like</fullName>
    </submittedName>
</protein>
<dbReference type="InterPro" id="IPR050918">
    <property type="entry name" value="CNF-like_PLA2_Inhibitor"/>
</dbReference>
<evidence type="ECO:0000256" key="1">
    <source>
        <dbReference type="ARBA" id="ARBA00004613"/>
    </source>
</evidence>
<dbReference type="PANTHER" id="PTHR20914:SF9">
    <property type="entry name" value="COILED, ISOFORM A"/>
    <property type="match status" value="1"/>
</dbReference>
<dbReference type="Gene3D" id="2.10.60.10">
    <property type="entry name" value="CD59"/>
    <property type="match status" value="1"/>
</dbReference>
<name>A0ABM1K4G1_GEKJA</name>
<evidence type="ECO:0000256" key="2">
    <source>
        <dbReference type="ARBA" id="ARBA00006570"/>
    </source>
</evidence>
<accession>A0ABM1K4G1</accession>
<dbReference type="InterPro" id="IPR016054">
    <property type="entry name" value="LY6_UPA_recep-like"/>
</dbReference>
<keyword evidence="6" id="KW-0732">Signal</keyword>